<proteinExistence type="predicted"/>
<evidence type="ECO:0000256" key="4">
    <source>
        <dbReference type="ARBA" id="ARBA00023136"/>
    </source>
</evidence>
<feature type="compositionally biased region" description="Basic and acidic residues" evidence="5">
    <location>
        <begin position="86"/>
        <end position="102"/>
    </location>
</feature>
<keyword evidence="3 6" id="KW-1133">Transmembrane helix</keyword>
<dbReference type="AlphaFoldDB" id="A0A7S3UZ96"/>
<keyword evidence="4 6" id="KW-0472">Membrane</keyword>
<evidence type="ECO:0000256" key="5">
    <source>
        <dbReference type="SAM" id="MobiDB-lite"/>
    </source>
</evidence>
<protein>
    <recommendedName>
        <fullName evidence="8">EamA domain-containing protein</fullName>
    </recommendedName>
</protein>
<gene>
    <name evidence="7" type="ORF">ASTO00021_LOCUS11640</name>
</gene>
<feature type="transmembrane region" description="Helical" evidence="6">
    <location>
        <begin position="354"/>
        <end position="371"/>
    </location>
</feature>
<feature type="transmembrane region" description="Helical" evidence="6">
    <location>
        <begin position="383"/>
        <end position="400"/>
    </location>
</feature>
<evidence type="ECO:0000313" key="7">
    <source>
        <dbReference type="EMBL" id="CAE0441508.1"/>
    </source>
</evidence>
<feature type="transmembrane region" description="Helical" evidence="6">
    <location>
        <begin position="189"/>
        <end position="210"/>
    </location>
</feature>
<reference evidence="7" key="1">
    <citation type="submission" date="2021-01" db="EMBL/GenBank/DDBJ databases">
        <authorList>
            <person name="Corre E."/>
            <person name="Pelletier E."/>
            <person name="Niang G."/>
            <person name="Scheremetjew M."/>
            <person name="Finn R."/>
            <person name="Kale V."/>
            <person name="Holt S."/>
            <person name="Cochrane G."/>
            <person name="Meng A."/>
            <person name="Brown T."/>
            <person name="Cohen L."/>
        </authorList>
    </citation>
    <scope>NUCLEOTIDE SEQUENCE</scope>
    <source>
        <strain evidence="7">GSBS06</strain>
    </source>
</reference>
<evidence type="ECO:0000256" key="1">
    <source>
        <dbReference type="ARBA" id="ARBA00004141"/>
    </source>
</evidence>
<dbReference type="EMBL" id="HBIN01015339">
    <property type="protein sequence ID" value="CAE0441508.1"/>
    <property type="molecule type" value="Transcribed_RNA"/>
</dbReference>
<dbReference type="PANTHER" id="PTHR13146:SF3">
    <property type="entry name" value="EAMA DOMAIN-CONTAINING PROTEIN"/>
    <property type="match status" value="1"/>
</dbReference>
<evidence type="ECO:0000256" key="3">
    <source>
        <dbReference type="ARBA" id="ARBA00022989"/>
    </source>
</evidence>
<name>A0A7S3UZ96_9STRA</name>
<feature type="region of interest" description="Disordered" evidence="5">
    <location>
        <begin position="73"/>
        <end position="105"/>
    </location>
</feature>
<feature type="transmembrane region" description="Helical" evidence="6">
    <location>
        <begin position="317"/>
        <end position="342"/>
    </location>
</feature>
<feature type="transmembrane region" description="Helical" evidence="6">
    <location>
        <begin position="260"/>
        <end position="282"/>
    </location>
</feature>
<feature type="transmembrane region" description="Helical" evidence="6">
    <location>
        <begin position="156"/>
        <end position="177"/>
    </location>
</feature>
<dbReference type="PANTHER" id="PTHR13146">
    <property type="match status" value="1"/>
</dbReference>
<organism evidence="7">
    <name type="scientific">Aplanochytrium stocchinoi</name>
    <dbReference type="NCBI Taxonomy" id="215587"/>
    <lineage>
        <taxon>Eukaryota</taxon>
        <taxon>Sar</taxon>
        <taxon>Stramenopiles</taxon>
        <taxon>Bigyra</taxon>
        <taxon>Labyrinthulomycetes</taxon>
        <taxon>Thraustochytrida</taxon>
        <taxon>Thraustochytriidae</taxon>
        <taxon>Aplanochytrium</taxon>
    </lineage>
</organism>
<feature type="transmembrane region" description="Helical" evidence="6">
    <location>
        <begin position="41"/>
        <end position="62"/>
    </location>
</feature>
<dbReference type="InterPro" id="IPR007271">
    <property type="entry name" value="Nuc_sug_transpt"/>
</dbReference>
<evidence type="ECO:0000256" key="6">
    <source>
        <dbReference type="SAM" id="Phobius"/>
    </source>
</evidence>
<accession>A0A7S3UZ96</accession>
<keyword evidence="2 6" id="KW-0812">Transmembrane</keyword>
<feature type="transmembrane region" description="Helical" evidence="6">
    <location>
        <begin position="129"/>
        <end position="150"/>
    </location>
</feature>
<comment type="subcellular location">
    <subcellularLocation>
        <location evidence="1">Membrane</location>
        <topology evidence="1">Multi-pass membrane protein</topology>
    </subcellularLocation>
</comment>
<evidence type="ECO:0000256" key="2">
    <source>
        <dbReference type="ARBA" id="ARBA00022692"/>
    </source>
</evidence>
<feature type="transmembrane region" description="Helical" evidence="6">
    <location>
        <begin position="230"/>
        <end position="248"/>
    </location>
</feature>
<dbReference type="GO" id="GO:0015165">
    <property type="term" value="F:pyrimidine nucleotide-sugar transmembrane transporter activity"/>
    <property type="evidence" value="ECO:0007669"/>
    <property type="project" value="InterPro"/>
</dbReference>
<dbReference type="GO" id="GO:0000139">
    <property type="term" value="C:Golgi membrane"/>
    <property type="evidence" value="ECO:0007669"/>
    <property type="project" value="InterPro"/>
</dbReference>
<dbReference type="Pfam" id="PF04142">
    <property type="entry name" value="Nuc_sug_transp"/>
    <property type="match status" value="1"/>
</dbReference>
<sequence>MVKSYKEGSVFLSGLFFGTASSILSKTLFDCTADGKKFEKPLFQTTMMFVGMFLALPIHFLLHYLERRKGEKQFYPEGTGTGNEYVRLDDGGLHREPGDEWSRSNQNNETISMEAENPGANGNGNGGKISLHTAGVLAIPSVFDLVATALANIGLVMINVSVYQLMKCTVIIFVAIFKSRLLGVKLENNMWIGVAVNMLAVCIVASTSFFPSAGAEVDDDVDSKSGSAGMGILFVVLSCLVQSGQYVYEEKVMDEGALSIEPLVVVGMEGFWGLLFSVFLVLPAAGYIPGKDCPHSSNHSCVYEDTLDTFDMMDGQYTIIILTVAYVVIITGYNVAAVYVTYLLDSVWHAILDNFRPISVWLVQLILFQVLDGKFGEKWATSSWLQLAGLIVLLIGTAIYNGNIKVPCGMYPETRKVRDFDSVSLSTSPFLRSPRSRRANVQTIDRLGIDSSEDNENRIRCNSFTH</sequence>
<evidence type="ECO:0008006" key="8">
    <source>
        <dbReference type="Google" id="ProtNLM"/>
    </source>
</evidence>